<dbReference type="CDD" id="cd03022">
    <property type="entry name" value="DsbA_HCCA_Iso"/>
    <property type="match status" value="1"/>
</dbReference>
<comment type="catalytic activity">
    <reaction evidence="1">
        <text>2-hydroxychromene-2-carboxylate = (3E)-4-(2-hydroxyphenyl)-2-oxobut-3-enoate</text>
        <dbReference type="Rhea" id="RHEA:27401"/>
        <dbReference type="ChEBI" id="CHEBI:59350"/>
        <dbReference type="ChEBI" id="CHEBI:59353"/>
        <dbReference type="EC" id="5.99.1.4"/>
    </reaction>
</comment>
<dbReference type="PANTHER" id="PTHR42943">
    <property type="entry name" value="GLUTATHIONE S-TRANSFERASE KAPPA"/>
    <property type="match status" value="1"/>
</dbReference>
<dbReference type="Pfam" id="PF01323">
    <property type="entry name" value="DSBA"/>
    <property type="match status" value="1"/>
</dbReference>
<dbReference type="InterPro" id="IPR001853">
    <property type="entry name" value="DSBA-like_thioredoxin_dom"/>
</dbReference>
<dbReference type="GO" id="GO:0016853">
    <property type="term" value="F:isomerase activity"/>
    <property type="evidence" value="ECO:0007669"/>
    <property type="project" value="UniProtKB-KW"/>
</dbReference>
<dbReference type="InterPro" id="IPR036249">
    <property type="entry name" value="Thioredoxin-like_sf"/>
</dbReference>
<organism evidence="3 4">
    <name type="scientific">Kordiimonas pumila</name>
    <dbReference type="NCBI Taxonomy" id="2161677"/>
    <lineage>
        <taxon>Bacteria</taxon>
        <taxon>Pseudomonadati</taxon>
        <taxon>Pseudomonadota</taxon>
        <taxon>Alphaproteobacteria</taxon>
        <taxon>Kordiimonadales</taxon>
        <taxon>Kordiimonadaceae</taxon>
        <taxon>Kordiimonas</taxon>
    </lineage>
</organism>
<evidence type="ECO:0000313" key="3">
    <source>
        <dbReference type="EMBL" id="MFC3052585.1"/>
    </source>
</evidence>
<dbReference type="InterPro" id="IPR044087">
    <property type="entry name" value="NahD-like"/>
</dbReference>
<evidence type="ECO:0000259" key="2">
    <source>
        <dbReference type="Pfam" id="PF01323"/>
    </source>
</evidence>
<dbReference type="PIRSF" id="PIRSF006386">
    <property type="entry name" value="HCCAis_GSTk"/>
    <property type="match status" value="1"/>
</dbReference>
<dbReference type="SUPFAM" id="SSF52833">
    <property type="entry name" value="Thioredoxin-like"/>
    <property type="match status" value="1"/>
</dbReference>
<dbReference type="RefSeq" id="WP_194213756.1">
    <property type="nucleotide sequence ID" value="NZ_CP061205.1"/>
</dbReference>
<protein>
    <recommendedName>
        <fullName evidence="1">2-hydroxychromene-2-carboxylate isomerase</fullName>
        <ecNumber evidence="1">5.99.1.4</ecNumber>
    </recommendedName>
</protein>
<dbReference type="Gene3D" id="3.40.30.10">
    <property type="entry name" value="Glutaredoxin"/>
    <property type="match status" value="1"/>
</dbReference>
<evidence type="ECO:0000313" key="4">
    <source>
        <dbReference type="Proteomes" id="UP001595444"/>
    </source>
</evidence>
<reference evidence="4" key="1">
    <citation type="journal article" date="2019" name="Int. J. Syst. Evol. Microbiol.">
        <title>The Global Catalogue of Microorganisms (GCM) 10K type strain sequencing project: providing services to taxonomists for standard genome sequencing and annotation.</title>
        <authorList>
            <consortium name="The Broad Institute Genomics Platform"/>
            <consortium name="The Broad Institute Genome Sequencing Center for Infectious Disease"/>
            <person name="Wu L."/>
            <person name="Ma J."/>
        </authorList>
    </citation>
    <scope>NUCLEOTIDE SEQUENCE [LARGE SCALE GENOMIC DNA]</scope>
    <source>
        <strain evidence="4">KCTC 62164</strain>
    </source>
</reference>
<gene>
    <name evidence="3" type="ORF">ACFOKA_11790</name>
</gene>
<dbReference type="PANTHER" id="PTHR42943:SF2">
    <property type="entry name" value="GLUTATHIONE S-TRANSFERASE KAPPA 1"/>
    <property type="match status" value="1"/>
</dbReference>
<dbReference type="EMBL" id="JBHRSL010000010">
    <property type="protein sequence ID" value="MFC3052585.1"/>
    <property type="molecule type" value="Genomic_DNA"/>
</dbReference>
<comment type="similarity">
    <text evidence="1">Belongs to the GST superfamily. NadH family.</text>
</comment>
<keyword evidence="1 3" id="KW-0413">Isomerase</keyword>
<feature type="domain" description="DSBA-like thioredoxin" evidence="2">
    <location>
        <begin position="5"/>
        <end position="187"/>
    </location>
</feature>
<comment type="caution">
    <text evidence="3">The sequence shown here is derived from an EMBL/GenBank/DDBJ whole genome shotgun (WGS) entry which is preliminary data.</text>
</comment>
<dbReference type="EC" id="5.99.1.4" evidence="1"/>
<evidence type="ECO:0000256" key="1">
    <source>
        <dbReference type="PIRNR" id="PIRNR006386"/>
    </source>
</evidence>
<keyword evidence="4" id="KW-1185">Reference proteome</keyword>
<dbReference type="InterPro" id="IPR051924">
    <property type="entry name" value="GST_Kappa/NadH"/>
</dbReference>
<name>A0ABV7D6T4_9PROT</name>
<accession>A0ABV7D6T4</accession>
<proteinExistence type="inferred from homology"/>
<dbReference type="Proteomes" id="UP001595444">
    <property type="component" value="Unassembled WGS sequence"/>
</dbReference>
<sequence>MSKELTFYFDFSSAYSYIAQKTVEEAFANTGVTVKWQPILLGIIFRENGWSPVTPDTPKGKYTFCDVARYARAEKLVFKLPKVFPYNSMLAARVFYTLPEATAVLFAKAIFHAVFAEGQDAASQEVIGKLLQKLNVDAANILEKSGSDEIKAAVRSATAIALEKGVFGAPTFAIGDELFWGADRLEHAKRWCETGGW</sequence>
<dbReference type="InterPro" id="IPR014440">
    <property type="entry name" value="HCCAis_GSTk"/>
</dbReference>